<name>A0A2U1LGZ4_ARTAN</name>
<protein>
    <submittedName>
        <fullName evidence="2">Retrotransposon gag domain-containing protein</fullName>
    </submittedName>
</protein>
<dbReference type="EMBL" id="PKPP01009437">
    <property type="protein sequence ID" value="PWA48261.1"/>
    <property type="molecule type" value="Genomic_DNA"/>
</dbReference>
<reference evidence="2 3" key="1">
    <citation type="journal article" date="2018" name="Mol. Plant">
        <title>The genome of Artemisia annua provides insight into the evolution of Asteraceae family and artemisinin biosynthesis.</title>
        <authorList>
            <person name="Shen Q."/>
            <person name="Zhang L."/>
            <person name="Liao Z."/>
            <person name="Wang S."/>
            <person name="Yan T."/>
            <person name="Shi P."/>
            <person name="Liu M."/>
            <person name="Fu X."/>
            <person name="Pan Q."/>
            <person name="Wang Y."/>
            <person name="Lv Z."/>
            <person name="Lu X."/>
            <person name="Zhang F."/>
            <person name="Jiang W."/>
            <person name="Ma Y."/>
            <person name="Chen M."/>
            <person name="Hao X."/>
            <person name="Li L."/>
            <person name="Tang Y."/>
            <person name="Lv G."/>
            <person name="Zhou Y."/>
            <person name="Sun X."/>
            <person name="Brodelius P.E."/>
            <person name="Rose J.K.C."/>
            <person name="Tang K."/>
        </authorList>
    </citation>
    <scope>NUCLEOTIDE SEQUENCE [LARGE SCALE GENOMIC DNA]</scope>
    <source>
        <strain evidence="3">cv. Huhao1</strain>
        <tissue evidence="2">Leaf</tissue>
    </source>
</reference>
<dbReference type="AlphaFoldDB" id="A0A2U1LGZ4"/>
<accession>A0A2U1LGZ4</accession>
<proteinExistence type="predicted"/>
<comment type="caution">
    <text evidence="2">The sequence shown here is derived from an EMBL/GenBank/DDBJ whole genome shotgun (WGS) entry which is preliminary data.</text>
</comment>
<evidence type="ECO:0000313" key="3">
    <source>
        <dbReference type="Proteomes" id="UP000245207"/>
    </source>
</evidence>
<feature type="region of interest" description="Disordered" evidence="1">
    <location>
        <begin position="31"/>
        <end position="71"/>
    </location>
</feature>
<organism evidence="2 3">
    <name type="scientific">Artemisia annua</name>
    <name type="common">Sweet wormwood</name>
    <dbReference type="NCBI Taxonomy" id="35608"/>
    <lineage>
        <taxon>Eukaryota</taxon>
        <taxon>Viridiplantae</taxon>
        <taxon>Streptophyta</taxon>
        <taxon>Embryophyta</taxon>
        <taxon>Tracheophyta</taxon>
        <taxon>Spermatophyta</taxon>
        <taxon>Magnoliopsida</taxon>
        <taxon>eudicotyledons</taxon>
        <taxon>Gunneridae</taxon>
        <taxon>Pentapetalae</taxon>
        <taxon>asterids</taxon>
        <taxon>campanulids</taxon>
        <taxon>Asterales</taxon>
        <taxon>Asteraceae</taxon>
        <taxon>Asteroideae</taxon>
        <taxon>Anthemideae</taxon>
        <taxon>Artemisiinae</taxon>
        <taxon>Artemisia</taxon>
    </lineage>
</organism>
<evidence type="ECO:0000313" key="2">
    <source>
        <dbReference type="EMBL" id="PWA48261.1"/>
    </source>
</evidence>
<dbReference type="Proteomes" id="UP000245207">
    <property type="component" value="Unassembled WGS sequence"/>
</dbReference>
<keyword evidence="3" id="KW-1185">Reference proteome</keyword>
<feature type="compositionally biased region" description="Basic and acidic residues" evidence="1">
    <location>
        <begin position="139"/>
        <end position="149"/>
    </location>
</feature>
<gene>
    <name evidence="2" type="ORF">CTI12_AA492700</name>
</gene>
<feature type="compositionally biased region" description="Polar residues" evidence="1">
    <location>
        <begin position="31"/>
        <end position="41"/>
    </location>
</feature>
<feature type="region of interest" description="Disordered" evidence="1">
    <location>
        <begin position="125"/>
        <end position="151"/>
    </location>
</feature>
<sequence>MVDEVMNVMRAFIRGEVAVANQSKRKTFSPWKNQDNITKPNAGSGFEKKLDFKSRQRSGTRRNERFTPLTKTPKDILAMDSVKFIAPLPMSSLAENMNKNKFCEFHGDKGHNTDVCFRLKKHVEEDQGNSKGGAPKATKKGEATTKEKAPAIFMVQPW</sequence>
<evidence type="ECO:0000256" key="1">
    <source>
        <dbReference type="SAM" id="MobiDB-lite"/>
    </source>
</evidence>
<dbReference type="OrthoDB" id="1752268at2759"/>